<keyword evidence="2" id="KW-0328">Glycosyltransferase</keyword>
<comment type="caution">
    <text evidence="2">The sequence shown here is derived from an EMBL/GenBank/DDBJ whole genome shotgun (WGS) entry which is preliminary data.</text>
</comment>
<evidence type="ECO:0000313" key="2">
    <source>
        <dbReference type="EMBL" id="MEK7950843.1"/>
    </source>
</evidence>
<name>A0ABU9ATF9_9BACT</name>
<sequence>MMFSIVTPSLNQGRFLPQCIESVLAQNGVDFEHIVTDAGSTDETLEVLGRYPHLKWTSESDKGMSDGINKGFRRAKGEWIMWLNCDDYLLPNALEKVAHLAVSRPDASIIHGDCLFVKEDGTPIRRKYDTPVDELDFLFVGCCIPSTATFFHRRILEAGYFLDEGYRNCMDWEYYLRLTRASFHFDYLPEALAGFRWYEDSTTQRHWQRMIEEGLRAQRDHLAARHLPIWLGNAGLLKSLRKLFQVRRIAKRVAVHGRFH</sequence>
<gene>
    <name evidence="2" type="ORF">WKV53_10065</name>
</gene>
<accession>A0ABU9ATF9</accession>
<feature type="domain" description="Glycosyltransferase 2-like" evidence="1">
    <location>
        <begin position="4"/>
        <end position="128"/>
    </location>
</feature>
<evidence type="ECO:0000313" key="3">
    <source>
        <dbReference type="Proteomes" id="UP001371305"/>
    </source>
</evidence>
<dbReference type="EMBL" id="JBBUKT010000003">
    <property type="protein sequence ID" value="MEK7950843.1"/>
    <property type="molecule type" value="Genomic_DNA"/>
</dbReference>
<dbReference type="Pfam" id="PF00535">
    <property type="entry name" value="Glycos_transf_2"/>
    <property type="match status" value="1"/>
</dbReference>
<keyword evidence="2" id="KW-0808">Transferase</keyword>
<dbReference type="CDD" id="cd06433">
    <property type="entry name" value="GT_2_WfgS_like"/>
    <property type="match status" value="1"/>
</dbReference>
<dbReference type="Proteomes" id="UP001371305">
    <property type="component" value="Unassembled WGS sequence"/>
</dbReference>
<organism evidence="2 3">
    <name type="scientific">Luteolibacter soli</name>
    <dbReference type="NCBI Taxonomy" id="3135280"/>
    <lineage>
        <taxon>Bacteria</taxon>
        <taxon>Pseudomonadati</taxon>
        <taxon>Verrucomicrobiota</taxon>
        <taxon>Verrucomicrobiia</taxon>
        <taxon>Verrucomicrobiales</taxon>
        <taxon>Verrucomicrobiaceae</taxon>
        <taxon>Luteolibacter</taxon>
    </lineage>
</organism>
<dbReference type="Gene3D" id="3.90.550.10">
    <property type="entry name" value="Spore Coat Polysaccharide Biosynthesis Protein SpsA, Chain A"/>
    <property type="match status" value="1"/>
</dbReference>
<protein>
    <submittedName>
        <fullName evidence="2">Glycosyltransferase family 2 protein</fullName>
        <ecNumber evidence="2">2.4.-.-</ecNumber>
    </submittedName>
</protein>
<dbReference type="PANTHER" id="PTHR22916:SF3">
    <property type="entry name" value="UDP-GLCNAC:BETAGAL BETA-1,3-N-ACETYLGLUCOSAMINYLTRANSFERASE-LIKE PROTEIN 1"/>
    <property type="match status" value="1"/>
</dbReference>
<reference evidence="2 3" key="1">
    <citation type="submission" date="2024-04" db="EMBL/GenBank/DDBJ databases">
        <title>Luteolibacter sp. isolated from soil.</title>
        <authorList>
            <person name="An J."/>
        </authorList>
    </citation>
    <scope>NUCLEOTIDE SEQUENCE [LARGE SCALE GENOMIC DNA]</scope>
    <source>
        <strain evidence="2 3">Y139</strain>
    </source>
</reference>
<keyword evidence="3" id="KW-1185">Reference proteome</keyword>
<dbReference type="GO" id="GO:0016757">
    <property type="term" value="F:glycosyltransferase activity"/>
    <property type="evidence" value="ECO:0007669"/>
    <property type="project" value="UniProtKB-KW"/>
</dbReference>
<dbReference type="RefSeq" id="WP_341404444.1">
    <property type="nucleotide sequence ID" value="NZ_JBBUKT010000003.1"/>
</dbReference>
<dbReference type="PANTHER" id="PTHR22916">
    <property type="entry name" value="GLYCOSYLTRANSFERASE"/>
    <property type="match status" value="1"/>
</dbReference>
<proteinExistence type="predicted"/>
<dbReference type="SUPFAM" id="SSF53448">
    <property type="entry name" value="Nucleotide-diphospho-sugar transferases"/>
    <property type="match status" value="1"/>
</dbReference>
<dbReference type="InterPro" id="IPR029044">
    <property type="entry name" value="Nucleotide-diphossugar_trans"/>
</dbReference>
<evidence type="ECO:0000259" key="1">
    <source>
        <dbReference type="Pfam" id="PF00535"/>
    </source>
</evidence>
<dbReference type="InterPro" id="IPR001173">
    <property type="entry name" value="Glyco_trans_2-like"/>
</dbReference>
<dbReference type="EC" id="2.4.-.-" evidence="2"/>